<dbReference type="PANTHER" id="PTHR35024:SF4">
    <property type="entry name" value="POLYMER-FORMING CYTOSKELETAL PROTEIN"/>
    <property type="match status" value="1"/>
</dbReference>
<sequence length="165" mass="18296">MEIFDNIRVINWSLSMDSYFEKGIFLKGTLWLKGDVHFGAHIEGEVHSNDHITIGASGYVKGNIHSYDFSNSGTVEGDVFSENKTTLMKGGSLAGDISTYQLVVDEGSEFGGRCKMIDAPEVKRSRGKLDIEKKSKPRKLLKLERRPKPPVESSSKNEGEPKSSD</sequence>
<feature type="non-terminal residue" evidence="2">
    <location>
        <position position="165"/>
    </location>
</feature>
<protein>
    <recommendedName>
        <fullName evidence="3">Polymer-forming cytoskeletal protein</fullName>
    </recommendedName>
</protein>
<organism evidence="2">
    <name type="scientific">marine metagenome</name>
    <dbReference type="NCBI Taxonomy" id="408172"/>
    <lineage>
        <taxon>unclassified sequences</taxon>
        <taxon>metagenomes</taxon>
        <taxon>ecological metagenomes</taxon>
    </lineage>
</organism>
<dbReference type="PANTHER" id="PTHR35024">
    <property type="entry name" value="HYPOTHETICAL CYTOSOLIC PROTEIN"/>
    <property type="match status" value="1"/>
</dbReference>
<gene>
    <name evidence="2" type="ORF">METZ01_LOCUS458190</name>
</gene>
<dbReference type="Pfam" id="PF04519">
    <property type="entry name" value="Bactofilin"/>
    <property type="match status" value="1"/>
</dbReference>
<evidence type="ECO:0000256" key="1">
    <source>
        <dbReference type="SAM" id="MobiDB-lite"/>
    </source>
</evidence>
<accession>A0A383ABU7</accession>
<feature type="compositionally biased region" description="Basic and acidic residues" evidence="1">
    <location>
        <begin position="141"/>
        <end position="165"/>
    </location>
</feature>
<dbReference type="AlphaFoldDB" id="A0A383ABU7"/>
<reference evidence="2" key="1">
    <citation type="submission" date="2018-05" db="EMBL/GenBank/DDBJ databases">
        <authorList>
            <person name="Lanie J.A."/>
            <person name="Ng W.-L."/>
            <person name="Kazmierczak K.M."/>
            <person name="Andrzejewski T.M."/>
            <person name="Davidsen T.M."/>
            <person name="Wayne K.J."/>
            <person name="Tettelin H."/>
            <person name="Glass J.I."/>
            <person name="Rusch D."/>
            <person name="Podicherti R."/>
            <person name="Tsui H.-C.T."/>
            <person name="Winkler M.E."/>
        </authorList>
    </citation>
    <scope>NUCLEOTIDE SEQUENCE</scope>
</reference>
<name>A0A383ABU7_9ZZZZ</name>
<dbReference type="EMBL" id="UINC01190945">
    <property type="protein sequence ID" value="SVE05336.1"/>
    <property type="molecule type" value="Genomic_DNA"/>
</dbReference>
<dbReference type="InterPro" id="IPR007607">
    <property type="entry name" value="BacA/B"/>
</dbReference>
<feature type="region of interest" description="Disordered" evidence="1">
    <location>
        <begin position="125"/>
        <end position="165"/>
    </location>
</feature>
<feature type="compositionally biased region" description="Basic and acidic residues" evidence="1">
    <location>
        <begin position="125"/>
        <end position="134"/>
    </location>
</feature>
<evidence type="ECO:0000313" key="2">
    <source>
        <dbReference type="EMBL" id="SVE05336.1"/>
    </source>
</evidence>
<evidence type="ECO:0008006" key="3">
    <source>
        <dbReference type="Google" id="ProtNLM"/>
    </source>
</evidence>
<proteinExistence type="predicted"/>